<evidence type="ECO:0000313" key="5">
    <source>
        <dbReference type="EMBL" id="CEM18764.1"/>
    </source>
</evidence>
<reference evidence="5 6" key="1">
    <citation type="submission" date="2014-11" db="EMBL/GenBank/DDBJ databases">
        <authorList>
            <person name="Zhu J."/>
            <person name="Qi W."/>
            <person name="Song R."/>
        </authorList>
    </citation>
    <scope>NUCLEOTIDE SEQUENCE [LARGE SCALE GENOMIC DNA]</scope>
</reference>
<feature type="signal peptide" evidence="4">
    <location>
        <begin position="1"/>
        <end position="19"/>
    </location>
</feature>
<proteinExistence type="predicted"/>
<dbReference type="InParanoid" id="A0A0G4FVX8"/>
<evidence type="ECO:0000256" key="2">
    <source>
        <dbReference type="ARBA" id="ARBA00022737"/>
    </source>
</evidence>
<dbReference type="SMART" id="SM00369">
    <property type="entry name" value="LRR_TYP"/>
    <property type="match status" value="3"/>
</dbReference>
<dbReference type="PANTHER" id="PTHR48057">
    <property type="entry name" value="LEUCINE-RICH REPEAT SERINE/THREONINE-PROTEIN KINASE 1"/>
    <property type="match status" value="1"/>
</dbReference>
<dbReference type="PANTHER" id="PTHR48057:SF29">
    <property type="entry name" value="OS02G0609900 PROTEIN"/>
    <property type="match status" value="1"/>
</dbReference>
<dbReference type="SUPFAM" id="SSF52058">
    <property type="entry name" value="L domain-like"/>
    <property type="match status" value="1"/>
</dbReference>
<protein>
    <recommendedName>
        <fullName evidence="7">Leucine-rich repeat-containing N-terminal plant-type domain-containing protein</fullName>
    </recommendedName>
</protein>
<sequence length="468" mass="51528">MMIHLSVVFFALCSSLVASSPLQRILQAANETDPSPDVPPGWRDPKRLRLLQLSLVFRPADVVTDAVERGDNILPYTEMEELVSCDSCQEDAAALFEWTHDAELAPNETRSIFEDNLCVVPFITCVRLSEALADGGPRKGYLIVLTGFPGDREISVVPWILQQRVGRPIVFSDAFYRLRHVMCLWSYQAPMQATLSDELSKVTFLRALFLLGAGPLAGPLPSTIGELPYLKGLYIQQQMYAINGPIPPSITSLPHLEALTLTSTSFSGPIPEDIGNLRRLRVLEIWDNKKMNGTFPASVTSCRNLTRLKLDGTGLSGLLPDDLGALSRLDELTLANNELSGELPRSLVQLRRLQVLLLTNNRFSGPLPDGLGTKMGNLRQLDVSFNRFSGPVPASLGNAANLTFLSLERQWPGFSGPMPPELGQLSKLQQLTLAYNQLSGMLPDTLSGWRPHSPKLSPSSYSPTWRPT</sequence>
<feature type="chain" id="PRO_5005189142" description="Leucine-rich repeat-containing N-terminal plant-type domain-containing protein" evidence="4">
    <location>
        <begin position="20"/>
        <end position="468"/>
    </location>
</feature>
<dbReference type="Proteomes" id="UP000041254">
    <property type="component" value="Unassembled WGS sequence"/>
</dbReference>
<keyword evidence="1" id="KW-0433">Leucine-rich repeat</keyword>
<dbReference type="Gene3D" id="3.80.10.10">
    <property type="entry name" value="Ribonuclease Inhibitor"/>
    <property type="match status" value="2"/>
</dbReference>
<dbReference type="OrthoDB" id="952609at2759"/>
<gene>
    <name evidence="5" type="ORF">Vbra_411</name>
</gene>
<evidence type="ECO:0000313" key="6">
    <source>
        <dbReference type="Proteomes" id="UP000041254"/>
    </source>
</evidence>
<evidence type="ECO:0000256" key="1">
    <source>
        <dbReference type="ARBA" id="ARBA00022614"/>
    </source>
</evidence>
<organism evidence="5 6">
    <name type="scientific">Vitrella brassicaformis (strain CCMP3155)</name>
    <dbReference type="NCBI Taxonomy" id="1169540"/>
    <lineage>
        <taxon>Eukaryota</taxon>
        <taxon>Sar</taxon>
        <taxon>Alveolata</taxon>
        <taxon>Colpodellida</taxon>
        <taxon>Vitrellaceae</taxon>
        <taxon>Vitrella</taxon>
    </lineage>
</organism>
<dbReference type="EMBL" id="CDMY01000508">
    <property type="protein sequence ID" value="CEM18764.1"/>
    <property type="molecule type" value="Genomic_DNA"/>
</dbReference>
<dbReference type="PhylomeDB" id="A0A0G4FVX8"/>
<dbReference type="Pfam" id="PF13855">
    <property type="entry name" value="LRR_8"/>
    <property type="match status" value="1"/>
</dbReference>
<keyword evidence="6" id="KW-1185">Reference proteome</keyword>
<evidence type="ECO:0000256" key="3">
    <source>
        <dbReference type="SAM" id="MobiDB-lite"/>
    </source>
</evidence>
<dbReference type="Pfam" id="PF00560">
    <property type="entry name" value="LRR_1"/>
    <property type="match status" value="3"/>
</dbReference>
<name>A0A0G4FVX8_VITBC</name>
<dbReference type="InterPro" id="IPR001611">
    <property type="entry name" value="Leu-rich_rpt"/>
</dbReference>
<dbReference type="AlphaFoldDB" id="A0A0G4FVX8"/>
<accession>A0A0G4FVX8</accession>
<evidence type="ECO:0008006" key="7">
    <source>
        <dbReference type="Google" id="ProtNLM"/>
    </source>
</evidence>
<keyword evidence="4" id="KW-0732">Signal</keyword>
<dbReference type="STRING" id="1169540.A0A0G4FVX8"/>
<feature type="region of interest" description="Disordered" evidence="3">
    <location>
        <begin position="446"/>
        <end position="468"/>
    </location>
</feature>
<dbReference type="VEuPathDB" id="CryptoDB:Vbra_411"/>
<feature type="compositionally biased region" description="Polar residues" evidence="3">
    <location>
        <begin position="456"/>
        <end position="468"/>
    </location>
</feature>
<dbReference type="InterPro" id="IPR003591">
    <property type="entry name" value="Leu-rich_rpt_typical-subtyp"/>
</dbReference>
<dbReference type="InterPro" id="IPR052595">
    <property type="entry name" value="LRRC69/RLP"/>
</dbReference>
<keyword evidence="2" id="KW-0677">Repeat</keyword>
<dbReference type="InterPro" id="IPR032675">
    <property type="entry name" value="LRR_dom_sf"/>
</dbReference>
<evidence type="ECO:0000256" key="4">
    <source>
        <dbReference type="SAM" id="SignalP"/>
    </source>
</evidence>